<dbReference type="EMBL" id="BEXD01004152">
    <property type="protein sequence ID" value="GBC07553.1"/>
    <property type="molecule type" value="Genomic_DNA"/>
</dbReference>
<name>A0A2Z6S3P4_9GLOM</name>
<dbReference type="SUPFAM" id="SSF52047">
    <property type="entry name" value="RNI-like"/>
    <property type="match status" value="1"/>
</dbReference>
<dbReference type="AlphaFoldDB" id="A0A2Z6S3P4"/>
<accession>A0A2Z6S3P4</accession>
<gene>
    <name evidence="1" type="ORF">RclHR1_07530002</name>
</gene>
<organism evidence="1 2">
    <name type="scientific">Rhizophagus clarus</name>
    <dbReference type="NCBI Taxonomy" id="94130"/>
    <lineage>
        <taxon>Eukaryota</taxon>
        <taxon>Fungi</taxon>
        <taxon>Fungi incertae sedis</taxon>
        <taxon>Mucoromycota</taxon>
        <taxon>Glomeromycotina</taxon>
        <taxon>Glomeromycetes</taxon>
        <taxon>Glomerales</taxon>
        <taxon>Glomeraceae</taxon>
        <taxon>Rhizophagus</taxon>
    </lineage>
</organism>
<keyword evidence="2" id="KW-1185">Reference proteome</keyword>
<comment type="caution">
    <text evidence="1">The sequence shown here is derived from an EMBL/GenBank/DDBJ whole genome shotgun (WGS) entry which is preliminary data.</text>
</comment>
<sequence>MSKLNKDVLFLIFEELQNDSKFLFSCLMVNRLWCETVIPILWRKPWCYAIDYRNKNSLYSIITSYLPNDIKELLTKKGIRISSQSLAFDYLSFCKSINIKIIDEIISVGSLSEYNLFLLQEEIYMFLIRKCSEIKYLDICGTYEIVYHPEAKDRLESLCELTFDTSIDHKYFYRISHICQQIQRINIINNNFKVNHGTTKLIVFQKNLKYFKWKDDFIIDDDDYYPPPSYVELLEDPYTEIFRALEKHANTLDHLEISLQFDDYPNYNEYDYTFLQYTLLELHNLKFLKIDSPIFLNSNDDFNEKLEKATYRNLEIFEINLVNIYQVSGIIKNSFSLRELRIHDYYFESEWFIEDSLCFIRTICENCILVEYLTIPVFPLLEDHFIEFEKLLKNCQKLQSLQFLEIYYIEVNELEYEERLLNVLVKEASTNLREIEFSYDIKFSSETLETFFEKWKGRPAVSIRLNNSFDYHNDSYKNLISKYKMEGVIKDINI</sequence>
<reference evidence="1 2" key="1">
    <citation type="submission" date="2017-11" db="EMBL/GenBank/DDBJ databases">
        <title>The genome of Rhizophagus clarus HR1 reveals common genetic basis of auxotrophy among arbuscular mycorrhizal fungi.</title>
        <authorList>
            <person name="Kobayashi Y."/>
        </authorList>
    </citation>
    <scope>NUCLEOTIDE SEQUENCE [LARGE SCALE GENOMIC DNA]</scope>
    <source>
        <strain evidence="1 2">HR1</strain>
    </source>
</reference>
<dbReference type="Gene3D" id="3.80.10.10">
    <property type="entry name" value="Ribonuclease Inhibitor"/>
    <property type="match status" value="1"/>
</dbReference>
<evidence type="ECO:0000313" key="2">
    <source>
        <dbReference type="Proteomes" id="UP000247702"/>
    </source>
</evidence>
<evidence type="ECO:0008006" key="3">
    <source>
        <dbReference type="Google" id="ProtNLM"/>
    </source>
</evidence>
<evidence type="ECO:0000313" key="1">
    <source>
        <dbReference type="EMBL" id="GBC07553.1"/>
    </source>
</evidence>
<protein>
    <recommendedName>
        <fullName evidence="3">F-box domain-containing protein</fullName>
    </recommendedName>
</protein>
<dbReference type="InterPro" id="IPR032675">
    <property type="entry name" value="LRR_dom_sf"/>
</dbReference>
<proteinExistence type="predicted"/>
<dbReference type="Proteomes" id="UP000247702">
    <property type="component" value="Unassembled WGS sequence"/>
</dbReference>